<evidence type="ECO:0000313" key="2">
    <source>
        <dbReference type="Proteomes" id="UP000198611"/>
    </source>
</evidence>
<name>A0A1I1N6A8_9GAMM</name>
<accession>A0A1I1N6A8</accession>
<organism evidence="1 2">
    <name type="scientific">Thiohalospira halophila DSM 15071</name>
    <dbReference type="NCBI Taxonomy" id="1123397"/>
    <lineage>
        <taxon>Bacteria</taxon>
        <taxon>Pseudomonadati</taxon>
        <taxon>Pseudomonadota</taxon>
        <taxon>Gammaproteobacteria</taxon>
        <taxon>Thiohalospirales</taxon>
        <taxon>Thiohalospiraceae</taxon>
        <taxon>Thiohalospira</taxon>
    </lineage>
</organism>
<dbReference type="EMBL" id="FOMJ01000001">
    <property type="protein sequence ID" value="SFC91028.1"/>
    <property type="molecule type" value="Genomic_DNA"/>
</dbReference>
<protein>
    <submittedName>
        <fullName evidence="1">Uncharacterized protein</fullName>
    </submittedName>
</protein>
<proteinExistence type="predicted"/>
<reference evidence="1 2" key="1">
    <citation type="submission" date="2016-10" db="EMBL/GenBank/DDBJ databases">
        <authorList>
            <person name="de Groot N.N."/>
        </authorList>
    </citation>
    <scope>NUCLEOTIDE SEQUENCE [LARGE SCALE GENOMIC DNA]</scope>
    <source>
        <strain evidence="1 2">HL3</strain>
    </source>
</reference>
<sequence length="56" mass="6964">MEYIREARIYYKRLCNHHIPQRALDHLPPVRNLKDWQTEHPELFRKKVYDQSDLDS</sequence>
<keyword evidence="2" id="KW-1185">Reference proteome</keyword>
<evidence type="ECO:0000313" key="1">
    <source>
        <dbReference type="EMBL" id="SFC91028.1"/>
    </source>
</evidence>
<gene>
    <name evidence="1" type="ORF">SAMN05660831_00051</name>
</gene>
<dbReference type="AlphaFoldDB" id="A0A1I1N6A8"/>
<dbReference type="Proteomes" id="UP000198611">
    <property type="component" value="Unassembled WGS sequence"/>
</dbReference>